<proteinExistence type="predicted"/>
<accession>A0A4D6BKD0</accession>
<protein>
    <recommendedName>
        <fullName evidence="4">Single-stranded DNA binding protein</fullName>
    </recommendedName>
</protein>
<geneLocation type="plastid" evidence="3"/>
<keyword evidence="1 2" id="KW-0238">DNA-binding</keyword>
<keyword evidence="3" id="KW-0934">Plastid</keyword>
<dbReference type="PROSITE" id="PS50935">
    <property type="entry name" value="SSB"/>
    <property type="match status" value="1"/>
</dbReference>
<dbReference type="InterPro" id="IPR000424">
    <property type="entry name" value="Primosome_PriB/ssb"/>
</dbReference>
<reference evidence="3" key="1">
    <citation type="journal article" date="2019" name="Phycologia">
        <title>Chloroplast and mitochondrial genomes of Balbiania investiens (Balbianiales, Nemaliophycidae).</title>
        <authorList>
            <person name="Evans J.R."/>
            <person name="StAmour N."/>
            <person name="Verbruggen H."/>
            <person name="Salomaki E.D."/>
            <person name="Vis M.L."/>
        </authorList>
    </citation>
    <scope>NUCLEOTIDE SEQUENCE</scope>
</reference>
<dbReference type="InterPro" id="IPR012340">
    <property type="entry name" value="NA-bd_OB-fold"/>
</dbReference>
<gene>
    <name evidence="3" type="primary">ycf41</name>
</gene>
<sequence>MNFCFLTAQIATWPEKYISKKGKLFTHFFIRVPNPKKGNPFFYIHASARQETALQLINWYARGDYILLEGHLRLNMSANRNYHLELNILRESPLVLEL</sequence>
<evidence type="ECO:0008006" key="4">
    <source>
        <dbReference type="Google" id="ProtNLM"/>
    </source>
</evidence>
<evidence type="ECO:0000256" key="1">
    <source>
        <dbReference type="ARBA" id="ARBA00023125"/>
    </source>
</evidence>
<dbReference type="GO" id="GO:0003697">
    <property type="term" value="F:single-stranded DNA binding"/>
    <property type="evidence" value="ECO:0007669"/>
    <property type="project" value="InterPro"/>
</dbReference>
<name>A0A4D6BKD0_9FLOR</name>
<dbReference type="GeneID" id="40138593"/>
<dbReference type="SUPFAM" id="SSF50249">
    <property type="entry name" value="Nucleic acid-binding proteins"/>
    <property type="match status" value="1"/>
</dbReference>
<dbReference type="RefSeq" id="YP_009628691.1">
    <property type="nucleotide sequence ID" value="NC_042170.1"/>
</dbReference>
<dbReference type="AlphaFoldDB" id="A0A4D6BKD0"/>
<evidence type="ECO:0000256" key="2">
    <source>
        <dbReference type="PROSITE-ProRule" id="PRU00252"/>
    </source>
</evidence>
<organism evidence="3">
    <name type="scientific">Acrochaetium secundatum</name>
    <dbReference type="NCBI Taxonomy" id="209631"/>
    <lineage>
        <taxon>Eukaryota</taxon>
        <taxon>Rhodophyta</taxon>
        <taxon>Florideophyceae</taxon>
        <taxon>Nemaliophycidae</taxon>
        <taxon>Acrochaetiales</taxon>
        <taxon>Acrochaetiaceae</taxon>
        <taxon>Acrochaetium</taxon>
    </lineage>
</organism>
<dbReference type="EMBL" id="MH026107">
    <property type="protein sequence ID" value="QBX88474.1"/>
    <property type="molecule type" value="Genomic_DNA"/>
</dbReference>
<evidence type="ECO:0000313" key="3">
    <source>
        <dbReference type="EMBL" id="QBX88474.1"/>
    </source>
</evidence>